<comment type="caution">
    <text evidence="1">The sequence shown here is derived from an EMBL/GenBank/DDBJ whole genome shotgun (WGS) entry which is preliminary data.</text>
</comment>
<gene>
    <name evidence="1" type="ORF">SDC9_134473</name>
</gene>
<sequence length="37" mass="4577">MHIERMTNWTYLSEVQNDANEKIENAFNEIERRLDHE</sequence>
<dbReference type="AlphaFoldDB" id="A0A645DDR1"/>
<name>A0A645DDR1_9ZZZZ</name>
<evidence type="ECO:0000313" key="1">
    <source>
        <dbReference type="EMBL" id="MPM87377.1"/>
    </source>
</evidence>
<dbReference type="EMBL" id="VSSQ01035206">
    <property type="protein sequence ID" value="MPM87377.1"/>
    <property type="molecule type" value="Genomic_DNA"/>
</dbReference>
<protein>
    <submittedName>
        <fullName evidence="1">Uncharacterized protein</fullName>
    </submittedName>
</protein>
<organism evidence="1">
    <name type="scientific">bioreactor metagenome</name>
    <dbReference type="NCBI Taxonomy" id="1076179"/>
    <lineage>
        <taxon>unclassified sequences</taxon>
        <taxon>metagenomes</taxon>
        <taxon>ecological metagenomes</taxon>
    </lineage>
</organism>
<reference evidence="1" key="1">
    <citation type="submission" date="2019-08" db="EMBL/GenBank/DDBJ databases">
        <authorList>
            <person name="Kucharzyk K."/>
            <person name="Murdoch R.W."/>
            <person name="Higgins S."/>
            <person name="Loffler F."/>
        </authorList>
    </citation>
    <scope>NUCLEOTIDE SEQUENCE</scope>
</reference>
<accession>A0A645DDR1</accession>
<proteinExistence type="predicted"/>